<dbReference type="Pfam" id="PF13302">
    <property type="entry name" value="Acetyltransf_3"/>
    <property type="match status" value="1"/>
</dbReference>
<dbReference type="GO" id="GO:0008999">
    <property type="term" value="F:protein-N-terminal-alanine acetyltransferase activity"/>
    <property type="evidence" value="ECO:0007669"/>
    <property type="project" value="TreeGrafter"/>
</dbReference>
<gene>
    <name evidence="2" type="ORF">K4G66_21140</name>
</gene>
<dbReference type="EMBL" id="CP120682">
    <property type="protein sequence ID" value="WKN34883.1"/>
    <property type="molecule type" value="Genomic_DNA"/>
</dbReference>
<dbReference type="GO" id="GO:0005737">
    <property type="term" value="C:cytoplasm"/>
    <property type="evidence" value="ECO:0007669"/>
    <property type="project" value="TreeGrafter"/>
</dbReference>
<dbReference type="InterPro" id="IPR051531">
    <property type="entry name" value="N-acetyltransferase"/>
</dbReference>
<organism evidence="2">
    <name type="scientific">Roseihalotalea indica</name>
    <dbReference type="NCBI Taxonomy" id="2867963"/>
    <lineage>
        <taxon>Bacteria</taxon>
        <taxon>Pseudomonadati</taxon>
        <taxon>Bacteroidota</taxon>
        <taxon>Cytophagia</taxon>
        <taxon>Cytophagales</taxon>
        <taxon>Catalimonadaceae</taxon>
        <taxon>Roseihalotalea</taxon>
    </lineage>
</organism>
<dbReference type="Gene3D" id="3.40.630.30">
    <property type="match status" value="1"/>
</dbReference>
<evidence type="ECO:0000259" key="1">
    <source>
        <dbReference type="PROSITE" id="PS51186"/>
    </source>
</evidence>
<proteinExistence type="predicted"/>
<accession>A0AA49JBQ7</accession>
<reference evidence="2" key="1">
    <citation type="journal article" date="2023" name="Comput. Struct. Biotechnol. J.">
        <title>Discovery of a novel marine Bacteroidetes with a rich repertoire of carbohydrate-active enzymes.</title>
        <authorList>
            <person name="Chen B."/>
            <person name="Liu G."/>
            <person name="Chen Q."/>
            <person name="Wang H."/>
            <person name="Liu L."/>
            <person name="Tang K."/>
        </authorList>
    </citation>
    <scope>NUCLEOTIDE SEQUENCE</scope>
    <source>
        <strain evidence="2">TK19036</strain>
    </source>
</reference>
<evidence type="ECO:0000313" key="2">
    <source>
        <dbReference type="EMBL" id="WKN34883.1"/>
    </source>
</evidence>
<feature type="domain" description="N-acetyltransferase" evidence="1">
    <location>
        <begin position="22"/>
        <end position="180"/>
    </location>
</feature>
<dbReference type="SUPFAM" id="SSF55729">
    <property type="entry name" value="Acyl-CoA N-acyltransferases (Nat)"/>
    <property type="match status" value="1"/>
</dbReference>
<dbReference type="PANTHER" id="PTHR43792">
    <property type="entry name" value="GNAT FAMILY, PUTATIVE (AFU_ORTHOLOGUE AFUA_3G00765)-RELATED-RELATED"/>
    <property type="match status" value="1"/>
</dbReference>
<reference evidence="2" key="2">
    <citation type="journal article" date="2024" name="Antonie Van Leeuwenhoek">
        <title>Roseihalotalea indica gen. nov., sp. nov., a halophilic Bacteroidetes from mesopelagic Southwest Indian Ocean with higher carbohydrate metabolic potential.</title>
        <authorList>
            <person name="Chen B."/>
            <person name="Zhang M."/>
            <person name="Lin D."/>
            <person name="Ye J."/>
            <person name="Tang K."/>
        </authorList>
    </citation>
    <scope>NUCLEOTIDE SEQUENCE</scope>
    <source>
        <strain evidence="2">TK19036</strain>
    </source>
</reference>
<protein>
    <submittedName>
        <fullName evidence="2">GNAT family protein</fullName>
    </submittedName>
</protein>
<name>A0AA49JBQ7_9BACT</name>
<dbReference type="AlphaFoldDB" id="A0AA49JBQ7"/>
<dbReference type="InterPro" id="IPR016181">
    <property type="entry name" value="Acyl_CoA_acyltransferase"/>
</dbReference>
<dbReference type="PROSITE" id="PS51186">
    <property type="entry name" value="GNAT"/>
    <property type="match status" value="1"/>
</dbReference>
<sequence>MDLIEKAFTTFPTLETDRLSLIEIKQAHLKDLFALFGDSAVTRYYNVKTLLYEEDGQPLLDWFHRRYRDRQGIRWGISLKRKPGIIGTIGVNHYLPNHRANIGYDLQSRYWNRGYTTEAVRAIVDFAFNILSVNRVEAEVIDGNIFSQKVLLKAGFTHEGMLRQWMYWDDRHFDMHMFSILKDEFLKK</sequence>
<dbReference type="InterPro" id="IPR000182">
    <property type="entry name" value="GNAT_dom"/>
</dbReference>
<dbReference type="PANTHER" id="PTHR43792:SF9">
    <property type="entry name" value="RIBOSOMAL-PROTEIN-ALANINE ACETYLTRANSFERASE"/>
    <property type="match status" value="1"/>
</dbReference>